<dbReference type="EMBL" id="JJMG01000054">
    <property type="protein sequence ID" value="KEG42807.1"/>
    <property type="molecule type" value="Genomic_DNA"/>
</dbReference>
<name>A0ABR4T7F4_9ACTN</name>
<reference evidence="1 2" key="1">
    <citation type="submission" date="2014-04" db="EMBL/GenBank/DDBJ databases">
        <title>Draft genome sequence of the novel Streptomyces griseorubens JSD-1 playing a role in carbon and nitrogen cycle.</title>
        <authorList>
            <consortium name="Shanghai Jiao Tong University"/>
            <person name="Feng H."/>
            <person name="Sun Y."/>
            <person name="Zhi Y."/>
            <person name="Mao L."/>
            <person name="Luo Y."/>
            <person name="Wei X."/>
            <person name="Zhou P."/>
        </authorList>
    </citation>
    <scope>NUCLEOTIDE SEQUENCE [LARGE SCALE GENOMIC DNA]</scope>
    <source>
        <strain evidence="1 2">JSD-1</strain>
    </source>
</reference>
<sequence length="115" mass="12622">MRFRRGESVLRVLDRFGNLGGTDTTEAVRRHYRGHDRVLIVTDEQYAPSSHGDPTEQVPADVPVHTWNLAGYRAGHGPSGAANRHTFGGLSDAAFRMVPLLEAGRDADWPWTAAA</sequence>
<evidence type="ECO:0000313" key="1">
    <source>
        <dbReference type="EMBL" id="KEG42807.1"/>
    </source>
</evidence>
<proteinExistence type="predicted"/>
<organism evidence="1 2">
    <name type="scientific">Streptomyces griseorubens</name>
    <dbReference type="NCBI Taxonomy" id="66897"/>
    <lineage>
        <taxon>Bacteria</taxon>
        <taxon>Bacillati</taxon>
        <taxon>Actinomycetota</taxon>
        <taxon>Actinomycetes</taxon>
        <taxon>Kitasatosporales</taxon>
        <taxon>Streptomycetaceae</taxon>
        <taxon>Streptomyces</taxon>
        <taxon>Streptomyces althioticus group</taxon>
    </lineage>
</organism>
<comment type="caution">
    <text evidence="1">The sequence shown here is derived from an EMBL/GenBank/DDBJ whole genome shotgun (WGS) entry which is preliminary data.</text>
</comment>
<gene>
    <name evidence="1" type="ORF">DJ64_29105</name>
</gene>
<protein>
    <submittedName>
        <fullName evidence="1">Uncharacterized protein</fullName>
    </submittedName>
</protein>
<accession>A0ABR4T7F4</accession>
<keyword evidence="2" id="KW-1185">Reference proteome</keyword>
<dbReference type="Proteomes" id="UP000027632">
    <property type="component" value="Unassembled WGS sequence"/>
</dbReference>
<evidence type="ECO:0000313" key="2">
    <source>
        <dbReference type="Proteomes" id="UP000027632"/>
    </source>
</evidence>